<dbReference type="AlphaFoldDB" id="A0A409VG97"/>
<evidence type="ECO:0000256" key="1">
    <source>
        <dbReference type="ARBA" id="ARBA00004167"/>
    </source>
</evidence>
<feature type="domain" description="WSC" evidence="9">
    <location>
        <begin position="21"/>
        <end position="113"/>
    </location>
</feature>
<feature type="region of interest" description="Disordered" evidence="7">
    <location>
        <begin position="116"/>
        <end position="170"/>
    </location>
</feature>
<evidence type="ECO:0000256" key="4">
    <source>
        <dbReference type="ARBA" id="ARBA00022989"/>
    </source>
</evidence>
<keyword evidence="2 8" id="KW-0812">Transmembrane</keyword>
<dbReference type="PROSITE" id="PS51212">
    <property type="entry name" value="WSC"/>
    <property type="match status" value="1"/>
</dbReference>
<keyword evidence="3" id="KW-0732">Signal</keyword>
<feature type="region of interest" description="Disordered" evidence="7">
    <location>
        <begin position="279"/>
        <end position="299"/>
    </location>
</feature>
<dbReference type="InParanoid" id="A0A409VG97"/>
<dbReference type="Proteomes" id="UP000284842">
    <property type="component" value="Unassembled WGS sequence"/>
</dbReference>
<dbReference type="PANTHER" id="PTHR24269">
    <property type="entry name" value="KREMEN PROTEIN"/>
    <property type="match status" value="1"/>
</dbReference>
<organism evidence="10 11">
    <name type="scientific">Panaeolus cyanescens</name>
    <dbReference type="NCBI Taxonomy" id="181874"/>
    <lineage>
        <taxon>Eukaryota</taxon>
        <taxon>Fungi</taxon>
        <taxon>Dikarya</taxon>
        <taxon>Basidiomycota</taxon>
        <taxon>Agaricomycotina</taxon>
        <taxon>Agaricomycetes</taxon>
        <taxon>Agaricomycetidae</taxon>
        <taxon>Agaricales</taxon>
        <taxon>Agaricineae</taxon>
        <taxon>Galeropsidaceae</taxon>
        <taxon>Panaeolus</taxon>
    </lineage>
</organism>
<reference evidence="10 11" key="1">
    <citation type="journal article" date="2018" name="Evol. Lett.">
        <title>Horizontal gene cluster transfer increased hallucinogenic mushroom diversity.</title>
        <authorList>
            <person name="Reynolds H.T."/>
            <person name="Vijayakumar V."/>
            <person name="Gluck-Thaler E."/>
            <person name="Korotkin H.B."/>
            <person name="Matheny P.B."/>
            <person name="Slot J.C."/>
        </authorList>
    </citation>
    <scope>NUCLEOTIDE SEQUENCE [LARGE SCALE GENOMIC DNA]</scope>
    <source>
        <strain evidence="10 11">2629</strain>
    </source>
</reference>
<evidence type="ECO:0000256" key="3">
    <source>
        <dbReference type="ARBA" id="ARBA00022729"/>
    </source>
</evidence>
<dbReference type="PANTHER" id="PTHR24269:SF16">
    <property type="entry name" value="PROTEIN SLG1"/>
    <property type="match status" value="1"/>
</dbReference>
<evidence type="ECO:0000256" key="6">
    <source>
        <dbReference type="ARBA" id="ARBA00023180"/>
    </source>
</evidence>
<dbReference type="EMBL" id="NHTK01006069">
    <property type="protein sequence ID" value="PPQ65256.1"/>
    <property type="molecule type" value="Genomic_DNA"/>
</dbReference>
<keyword evidence="6" id="KW-0325">Glycoprotein</keyword>
<protein>
    <recommendedName>
        <fullName evidence="9">WSC domain-containing protein</fullName>
    </recommendedName>
</protein>
<evidence type="ECO:0000313" key="11">
    <source>
        <dbReference type="Proteomes" id="UP000284842"/>
    </source>
</evidence>
<evidence type="ECO:0000256" key="7">
    <source>
        <dbReference type="SAM" id="MobiDB-lite"/>
    </source>
</evidence>
<comment type="subcellular location">
    <subcellularLocation>
        <location evidence="1">Membrane</location>
        <topology evidence="1">Single-pass membrane protein</topology>
    </subcellularLocation>
</comment>
<sequence length="299" mass="31546">MTSSAPSQPSQIPLLVPAPAGWIYLGCYLDDRSRILHGGYRDAQDMTVISCISICQGNGFSIAGVERASECFCGNSIRADAIQKTETECARGCSGDASQRCGDIWRLNLYQAQSGPTAHSSSSTATASLPSNASIPQAPASSPPPPTSIPSSIAPITSTGSSTSAQPSSTTITNISETTVFTHAHSTYFPSASNISATTVILPPPSDQVFAPDDNYSRRPSPSSGAIAGIVVGAIILVAFLILLAWQWKRRKVARVTMRQHVSMPVPYYATTYTDTHADSPPAYGDSKANVESTAYRLP</sequence>
<dbReference type="SMART" id="SM00321">
    <property type="entry name" value="WSC"/>
    <property type="match status" value="1"/>
</dbReference>
<keyword evidence="5 8" id="KW-0472">Membrane</keyword>
<dbReference type="STRING" id="181874.A0A409VG97"/>
<evidence type="ECO:0000256" key="2">
    <source>
        <dbReference type="ARBA" id="ARBA00022692"/>
    </source>
</evidence>
<feature type="compositionally biased region" description="Low complexity" evidence="7">
    <location>
        <begin position="149"/>
        <end position="170"/>
    </location>
</feature>
<accession>A0A409VG97</accession>
<dbReference type="InterPro" id="IPR002889">
    <property type="entry name" value="WSC_carb-bd"/>
</dbReference>
<proteinExistence type="predicted"/>
<keyword evidence="4 8" id="KW-1133">Transmembrane helix</keyword>
<evidence type="ECO:0000259" key="9">
    <source>
        <dbReference type="PROSITE" id="PS51212"/>
    </source>
</evidence>
<dbReference type="InterPro" id="IPR051836">
    <property type="entry name" value="Kremen_rcpt"/>
</dbReference>
<dbReference type="Pfam" id="PF01822">
    <property type="entry name" value="WSC"/>
    <property type="match status" value="1"/>
</dbReference>
<keyword evidence="11" id="KW-1185">Reference proteome</keyword>
<evidence type="ECO:0000256" key="8">
    <source>
        <dbReference type="SAM" id="Phobius"/>
    </source>
</evidence>
<feature type="compositionally biased region" description="Low complexity" evidence="7">
    <location>
        <begin position="116"/>
        <end position="140"/>
    </location>
</feature>
<evidence type="ECO:0000313" key="10">
    <source>
        <dbReference type="EMBL" id="PPQ65256.1"/>
    </source>
</evidence>
<dbReference type="GO" id="GO:0005886">
    <property type="term" value="C:plasma membrane"/>
    <property type="evidence" value="ECO:0007669"/>
    <property type="project" value="TreeGrafter"/>
</dbReference>
<evidence type="ECO:0000256" key="5">
    <source>
        <dbReference type="ARBA" id="ARBA00023136"/>
    </source>
</evidence>
<comment type="caution">
    <text evidence="10">The sequence shown here is derived from an EMBL/GenBank/DDBJ whole genome shotgun (WGS) entry which is preliminary data.</text>
</comment>
<gene>
    <name evidence="10" type="ORF">CVT24_011411</name>
</gene>
<name>A0A409VG97_9AGAR</name>
<dbReference type="OrthoDB" id="5985073at2759"/>
<feature type="transmembrane region" description="Helical" evidence="8">
    <location>
        <begin position="225"/>
        <end position="246"/>
    </location>
</feature>